<name>A0A8X6UP15_TRICX</name>
<sequence>MNHSFTVSGGVVPSIVIKTGLKLSHSSFQVIDSNDPSYLALENMTEPADYKYYKNVQTAQELILRTALEKQTTAIMNSVQTMLESMFKHLVNIIEISKQPSSSNREKKANLPQQKFDIAVPSLSQDKDNSYNSIDIG</sequence>
<dbReference type="EMBL" id="BMAU01021013">
    <property type="protein sequence ID" value="GFX86641.1"/>
    <property type="molecule type" value="Genomic_DNA"/>
</dbReference>
<feature type="region of interest" description="Disordered" evidence="1">
    <location>
        <begin position="99"/>
        <end position="137"/>
    </location>
</feature>
<accession>A0A8X6UP15</accession>
<protein>
    <submittedName>
        <fullName evidence="2">Uncharacterized protein</fullName>
    </submittedName>
</protein>
<organism evidence="2 3">
    <name type="scientific">Trichonephila clavipes</name>
    <name type="common">Golden silk orbweaver</name>
    <name type="synonym">Nephila clavipes</name>
    <dbReference type="NCBI Taxonomy" id="2585209"/>
    <lineage>
        <taxon>Eukaryota</taxon>
        <taxon>Metazoa</taxon>
        <taxon>Ecdysozoa</taxon>
        <taxon>Arthropoda</taxon>
        <taxon>Chelicerata</taxon>
        <taxon>Arachnida</taxon>
        <taxon>Araneae</taxon>
        <taxon>Araneomorphae</taxon>
        <taxon>Entelegynae</taxon>
        <taxon>Araneoidea</taxon>
        <taxon>Nephilidae</taxon>
        <taxon>Trichonephila</taxon>
    </lineage>
</organism>
<gene>
    <name evidence="2" type="ORF">TNCV_1408401</name>
</gene>
<evidence type="ECO:0000313" key="3">
    <source>
        <dbReference type="Proteomes" id="UP000887159"/>
    </source>
</evidence>
<reference evidence="2" key="1">
    <citation type="submission" date="2020-08" db="EMBL/GenBank/DDBJ databases">
        <title>Multicomponent nature underlies the extraordinary mechanical properties of spider dragline silk.</title>
        <authorList>
            <person name="Kono N."/>
            <person name="Nakamura H."/>
            <person name="Mori M."/>
            <person name="Yoshida Y."/>
            <person name="Ohtoshi R."/>
            <person name="Malay A.D."/>
            <person name="Moran D.A.P."/>
            <person name="Tomita M."/>
            <person name="Numata K."/>
            <person name="Arakawa K."/>
        </authorList>
    </citation>
    <scope>NUCLEOTIDE SEQUENCE</scope>
</reference>
<comment type="caution">
    <text evidence="2">The sequence shown here is derived from an EMBL/GenBank/DDBJ whole genome shotgun (WGS) entry which is preliminary data.</text>
</comment>
<keyword evidence="3" id="KW-1185">Reference proteome</keyword>
<dbReference type="Proteomes" id="UP000887159">
    <property type="component" value="Unassembled WGS sequence"/>
</dbReference>
<evidence type="ECO:0000256" key="1">
    <source>
        <dbReference type="SAM" id="MobiDB-lite"/>
    </source>
</evidence>
<proteinExistence type="predicted"/>
<dbReference type="AlphaFoldDB" id="A0A8X6UP15"/>
<evidence type="ECO:0000313" key="2">
    <source>
        <dbReference type="EMBL" id="GFX86641.1"/>
    </source>
</evidence>